<evidence type="ECO:0000313" key="4">
    <source>
        <dbReference type="EMBL" id="MDA2812350.1"/>
    </source>
</evidence>
<sequence>MHPTPRYLPGEILGALYRRKGPVIMATAGTARYAYLLGPEANRFVFANSHLFRWRDAFAALVPVDGPTSLIVSDGPDHRRRRRLVQPALNHRTVPAYIPRMAAEADRAIDAWHPGAHRDVHRDMRAAVRASTLHSLFGPRLADDADFFGDRLQPLLDHVDRLPQAAELHRRLGSPSWRRARAARGEVDARIHAEIARARTRGPDQDPDVLSRLVHGRDADGAGLSDTEVRDQVVSLIAAGYETTSAAMAWAVHATATVPGLWDRARDEAHEVLGDAPPDADTLPRLGLLRGIVDETLRLFPPAVISARSVAEDFTFHGRRIRAGTILLYSPYVTHRLGELWPRPLEFLPRRWDPADPLYRAPAPDTYLPFSAGPHRCIGAQMATTELTVMLTRLVQRTRLRPLVADPRPAGFASMRPRGGLPARIIEVRAPATEHAPA</sequence>
<evidence type="ECO:0000256" key="3">
    <source>
        <dbReference type="RuleBase" id="RU000461"/>
    </source>
</evidence>
<dbReference type="InterPro" id="IPR002401">
    <property type="entry name" value="Cyt_P450_E_grp-I"/>
</dbReference>
<gene>
    <name evidence="4" type="ORF">O4J56_17040</name>
</gene>
<dbReference type="InterPro" id="IPR017972">
    <property type="entry name" value="Cyt_P450_CS"/>
</dbReference>
<proteinExistence type="inferred from homology"/>
<dbReference type="SUPFAM" id="SSF48264">
    <property type="entry name" value="Cytochrome P450"/>
    <property type="match status" value="1"/>
</dbReference>
<accession>A0ABT4U5X7</accession>
<protein>
    <submittedName>
        <fullName evidence="4">Cytochrome P450</fullName>
    </submittedName>
</protein>
<reference evidence="4 5" key="1">
    <citation type="submission" date="2023-01" db="EMBL/GenBank/DDBJ databases">
        <title>Draft genome sequence of Nocardiopsis sp. RSe5-2 isolated from halophytes.</title>
        <authorList>
            <person name="Duangmal K."/>
            <person name="Chantavorakit T."/>
        </authorList>
    </citation>
    <scope>NUCLEOTIDE SEQUENCE [LARGE SCALE GENOMIC DNA]</scope>
    <source>
        <strain evidence="4 5">RSe5-2</strain>
    </source>
</reference>
<dbReference type="InterPro" id="IPR001128">
    <property type="entry name" value="Cyt_P450"/>
</dbReference>
<organism evidence="4 5">
    <name type="scientific">Nocardiopsis endophytica</name>
    <dbReference type="NCBI Taxonomy" id="3018445"/>
    <lineage>
        <taxon>Bacteria</taxon>
        <taxon>Bacillati</taxon>
        <taxon>Actinomycetota</taxon>
        <taxon>Actinomycetes</taxon>
        <taxon>Streptosporangiales</taxon>
        <taxon>Nocardiopsidaceae</taxon>
        <taxon>Nocardiopsis</taxon>
    </lineage>
</organism>
<dbReference type="PROSITE" id="PS00086">
    <property type="entry name" value="CYTOCHROME_P450"/>
    <property type="match status" value="1"/>
</dbReference>
<comment type="similarity">
    <text evidence="2 3">Belongs to the cytochrome P450 family.</text>
</comment>
<dbReference type="Proteomes" id="UP001527866">
    <property type="component" value="Unassembled WGS sequence"/>
</dbReference>
<dbReference type="InterPro" id="IPR036396">
    <property type="entry name" value="Cyt_P450_sf"/>
</dbReference>
<dbReference type="PRINTS" id="PR00463">
    <property type="entry name" value="EP450I"/>
</dbReference>
<keyword evidence="5" id="KW-1185">Reference proteome</keyword>
<keyword evidence="3" id="KW-0408">Iron</keyword>
<evidence type="ECO:0000313" key="5">
    <source>
        <dbReference type="Proteomes" id="UP001527866"/>
    </source>
</evidence>
<keyword evidence="3" id="KW-0503">Monooxygenase</keyword>
<comment type="cofactor">
    <cofactor evidence="1">
        <name>heme</name>
        <dbReference type="ChEBI" id="CHEBI:30413"/>
    </cofactor>
</comment>
<dbReference type="PANTHER" id="PTHR24305:SF166">
    <property type="entry name" value="CYTOCHROME P450 12A4, MITOCHONDRIAL-RELATED"/>
    <property type="match status" value="1"/>
</dbReference>
<name>A0ABT4U5X7_9ACTN</name>
<keyword evidence="3" id="KW-0349">Heme</keyword>
<keyword evidence="3" id="KW-0560">Oxidoreductase</keyword>
<dbReference type="Gene3D" id="1.10.630.10">
    <property type="entry name" value="Cytochrome P450"/>
    <property type="match status" value="1"/>
</dbReference>
<dbReference type="EMBL" id="JAQFWQ010000048">
    <property type="protein sequence ID" value="MDA2812350.1"/>
    <property type="molecule type" value="Genomic_DNA"/>
</dbReference>
<comment type="caution">
    <text evidence="4">The sequence shown here is derived from an EMBL/GenBank/DDBJ whole genome shotgun (WGS) entry which is preliminary data.</text>
</comment>
<dbReference type="InterPro" id="IPR050121">
    <property type="entry name" value="Cytochrome_P450_monoxygenase"/>
</dbReference>
<dbReference type="Pfam" id="PF00067">
    <property type="entry name" value="p450"/>
    <property type="match status" value="1"/>
</dbReference>
<dbReference type="PRINTS" id="PR00385">
    <property type="entry name" value="P450"/>
</dbReference>
<dbReference type="PANTHER" id="PTHR24305">
    <property type="entry name" value="CYTOCHROME P450"/>
    <property type="match status" value="1"/>
</dbReference>
<keyword evidence="3" id="KW-0479">Metal-binding</keyword>
<dbReference type="RefSeq" id="WP_270686889.1">
    <property type="nucleotide sequence ID" value="NZ_JAQFWQ010000048.1"/>
</dbReference>
<evidence type="ECO:0000256" key="1">
    <source>
        <dbReference type="ARBA" id="ARBA00001971"/>
    </source>
</evidence>
<evidence type="ECO:0000256" key="2">
    <source>
        <dbReference type="ARBA" id="ARBA00010617"/>
    </source>
</evidence>